<dbReference type="EnsemblPlants" id="KQK96496">
    <property type="protein sequence ID" value="KQK96496"/>
    <property type="gene ID" value="SETIT_011630mg"/>
</dbReference>
<reference evidence="3" key="1">
    <citation type="journal article" date="2012" name="Nat. Biotechnol.">
        <title>Reference genome sequence of the model plant Setaria.</title>
        <authorList>
            <person name="Bennetzen J.L."/>
            <person name="Schmutz J."/>
            <person name="Wang H."/>
            <person name="Percifield R."/>
            <person name="Hawkins J."/>
            <person name="Pontaroli A.C."/>
            <person name="Estep M."/>
            <person name="Feng L."/>
            <person name="Vaughn J.N."/>
            <person name="Grimwood J."/>
            <person name="Jenkins J."/>
            <person name="Barry K."/>
            <person name="Lindquist E."/>
            <person name="Hellsten U."/>
            <person name="Deshpande S."/>
            <person name="Wang X."/>
            <person name="Wu X."/>
            <person name="Mitros T."/>
            <person name="Triplett J."/>
            <person name="Yang X."/>
            <person name="Ye C.Y."/>
            <person name="Mauro-Herrera M."/>
            <person name="Wang L."/>
            <person name="Li P."/>
            <person name="Sharma M."/>
            <person name="Sharma R."/>
            <person name="Ronald P.C."/>
            <person name="Panaud O."/>
            <person name="Kellogg E.A."/>
            <person name="Brutnell T.P."/>
            <person name="Doust A.N."/>
            <person name="Tuskan G.A."/>
            <person name="Rokhsar D."/>
            <person name="Devos K.M."/>
        </authorList>
    </citation>
    <scope>NUCLEOTIDE SEQUENCE [LARGE SCALE GENOMIC DNA]</scope>
    <source>
        <strain evidence="3">cv. Yugu1</strain>
    </source>
</reference>
<dbReference type="Proteomes" id="UP000004995">
    <property type="component" value="Unassembled WGS sequence"/>
</dbReference>
<feature type="region of interest" description="Disordered" evidence="1">
    <location>
        <begin position="25"/>
        <end position="50"/>
    </location>
</feature>
<dbReference type="EMBL" id="AGNK02004167">
    <property type="status" value="NOT_ANNOTATED_CDS"/>
    <property type="molecule type" value="Genomic_DNA"/>
</dbReference>
<name>K3YBN6_SETIT</name>
<dbReference type="Gramene" id="KQK96496">
    <property type="protein sequence ID" value="KQK96496"/>
    <property type="gene ID" value="SETIT_011630mg"/>
</dbReference>
<accession>K3YBN6</accession>
<organism evidence="2 3">
    <name type="scientific">Setaria italica</name>
    <name type="common">Foxtail millet</name>
    <name type="synonym">Panicum italicum</name>
    <dbReference type="NCBI Taxonomy" id="4555"/>
    <lineage>
        <taxon>Eukaryota</taxon>
        <taxon>Viridiplantae</taxon>
        <taxon>Streptophyta</taxon>
        <taxon>Embryophyta</taxon>
        <taxon>Tracheophyta</taxon>
        <taxon>Spermatophyta</taxon>
        <taxon>Magnoliopsida</taxon>
        <taxon>Liliopsida</taxon>
        <taxon>Poales</taxon>
        <taxon>Poaceae</taxon>
        <taxon>PACMAD clade</taxon>
        <taxon>Panicoideae</taxon>
        <taxon>Panicodae</taxon>
        <taxon>Paniceae</taxon>
        <taxon>Cenchrinae</taxon>
        <taxon>Setaria</taxon>
    </lineage>
</organism>
<keyword evidence="3" id="KW-1185">Reference proteome</keyword>
<dbReference type="HOGENOM" id="CLU_3127849_0_0_1"/>
<protein>
    <submittedName>
        <fullName evidence="2">Uncharacterized protein</fullName>
    </submittedName>
</protein>
<reference evidence="2" key="2">
    <citation type="submission" date="2018-08" db="UniProtKB">
        <authorList>
            <consortium name="EnsemblPlants"/>
        </authorList>
    </citation>
    <scope>IDENTIFICATION</scope>
    <source>
        <strain evidence="2">Yugu1</strain>
    </source>
</reference>
<feature type="compositionally biased region" description="Polar residues" evidence="1">
    <location>
        <begin position="40"/>
        <end position="50"/>
    </location>
</feature>
<sequence length="50" mass="5276">MDHLSTFGRIDVFMMSLCLQCIPGPSSNSKWVSGGGINSPKGSKSRCSNG</sequence>
<evidence type="ECO:0000313" key="2">
    <source>
        <dbReference type="EnsemblPlants" id="KQK96496"/>
    </source>
</evidence>
<proteinExistence type="predicted"/>
<dbReference type="InParanoid" id="K3YBN6"/>
<evidence type="ECO:0000313" key="3">
    <source>
        <dbReference type="Proteomes" id="UP000004995"/>
    </source>
</evidence>
<dbReference type="AlphaFoldDB" id="K3YBN6"/>
<evidence type="ECO:0000256" key="1">
    <source>
        <dbReference type="SAM" id="MobiDB-lite"/>
    </source>
</evidence>